<feature type="domain" description="CBS" evidence="4">
    <location>
        <begin position="309"/>
        <end position="368"/>
    </location>
</feature>
<protein>
    <submittedName>
        <fullName evidence="5">Tryptophan synthase, alpha chain</fullName>
    </submittedName>
</protein>
<dbReference type="RefSeq" id="WP_083947711.1">
    <property type="nucleotide sequence ID" value="NZ_FTOM01000004.1"/>
</dbReference>
<keyword evidence="6" id="KW-1185">Reference proteome</keyword>
<dbReference type="InterPro" id="IPR046342">
    <property type="entry name" value="CBS_dom_sf"/>
</dbReference>
<dbReference type="InterPro" id="IPR058581">
    <property type="entry name" value="TM_HPP"/>
</dbReference>
<evidence type="ECO:0000256" key="1">
    <source>
        <dbReference type="PROSITE-ProRule" id="PRU00703"/>
    </source>
</evidence>
<evidence type="ECO:0000256" key="3">
    <source>
        <dbReference type="SAM" id="Phobius"/>
    </source>
</evidence>
<feature type="transmembrane region" description="Helical" evidence="3">
    <location>
        <begin position="30"/>
        <end position="51"/>
    </location>
</feature>
<dbReference type="SMART" id="SM00116">
    <property type="entry name" value="CBS"/>
    <property type="match status" value="2"/>
</dbReference>
<dbReference type="PROSITE" id="PS51371">
    <property type="entry name" value="CBS"/>
    <property type="match status" value="2"/>
</dbReference>
<dbReference type="EMBL" id="FTOM01000004">
    <property type="protein sequence ID" value="SIS77660.1"/>
    <property type="molecule type" value="Genomic_DNA"/>
</dbReference>
<feature type="domain" description="CBS" evidence="4">
    <location>
        <begin position="248"/>
        <end position="303"/>
    </location>
</feature>
<dbReference type="PANTHER" id="PTHR33741:SF5">
    <property type="entry name" value="TRANSMEMBRANE PROTEIN DDB_G0269096-RELATED"/>
    <property type="match status" value="1"/>
</dbReference>
<organism evidence="5 6">
    <name type="scientific">Phaeovulum vinaykumarii</name>
    <dbReference type="NCBI Taxonomy" id="407234"/>
    <lineage>
        <taxon>Bacteria</taxon>
        <taxon>Pseudomonadati</taxon>
        <taxon>Pseudomonadota</taxon>
        <taxon>Alphaproteobacteria</taxon>
        <taxon>Rhodobacterales</taxon>
        <taxon>Paracoccaceae</taxon>
        <taxon>Phaeovulum</taxon>
    </lineage>
</organism>
<feature type="transmembrane region" description="Helical" evidence="3">
    <location>
        <begin position="81"/>
        <end position="101"/>
    </location>
</feature>
<dbReference type="SUPFAM" id="SSF54631">
    <property type="entry name" value="CBS-domain pair"/>
    <property type="match status" value="1"/>
</dbReference>
<feature type="transmembrane region" description="Helical" evidence="3">
    <location>
        <begin position="58"/>
        <end position="75"/>
    </location>
</feature>
<dbReference type="Pfam" id="PF04982">
    <property type="entry name" value="TM_HPP"/>
    <property type="match status" value="1"/>
</dbReference>
<dbReference type="Pfam" id="PF00571">
    <property type="entry name" value="CBS"/>
    <property type="match status" value="2"/>
</dbReference>
<dbReference type="PANTHER" id="PTHR33741">
    <property type="entry name" value="TRANSMEMBRANE PROTEIN DDB_G0269096-RELATED"/>
    <property type="match status" value="1"/>
</dbReference>
<reference evidence="6" key="1">
    <citation type="submission" date="2017-01" db="EMBL/GenBank/DDBJ databases">
        <authorList>
            <person name="Varghese N."/>
            <person name="Submissions S."/>
        </authorList>
    </citation>
    <scope>NUCLEOTIDE SEQUENCE [LARGE SCALE GENOMIC DNA]</scope>
    <source>
        <strain evidence="6">DSM 18714</strain>
    </source>
</reference>
<keyword evidence="1" id="KW-0129">CBS domain</keyword>
<evidence type="ECO:0000313" key="6">
    <source>
        <dbReference type="Proteomes" id="UP000186098"/>
    </source>
</evidence>
<feature type="compositionally biased region" description="Low complexity" evidence="2">
    <location>
        <begin position="378"/>
        <end position="387"/>
    </location>
</feature>
<dbReference type="STRING" id="407234.SAMN05421795_104152"/>
<feature type="region of interest" description="Disordered" evidence="2">
    <location>
        <begin position="369"/>
        <end position="410"/>
    </location>
</feature>
<evidence type="ECO:0000313" key="5">
    <source>
        <dbReference type="EMBL" id="SIS77660.1"/>
    </source>
</evidence>
<feature type="transmembrane region" description="Helical" evidence="3">
    <location>
        <begin position="150"/>
        <end position="174"/>
    </location>
</feature>
<name>A0A1N7LUZ9_9RHOB</name>
<keyword evidence="3" id="KW-1133">Transmembrane helix</keyword>
<evidence type="ECO:0000256" key="2">
    <source>
        <dbReference type="SAM" id="MobiDB-lite"/>
    </source>
</evidence>
<dbReference type="Gene3D" id="3.10.580.10">
    <property type="entry name" value="CBS-domain"/>
    <property type="match status" value="1"/>
</dbReference>
<keyword evidence="3" id="KW-0812">Transmembrane</keyword>
<evidence type="ECO:0000259" key="4">
    <source>
        <dbReference type="PROSITE" id="PS51371"/>
    </source>
</evidence>
<accession>A0A1N7LUZ9</accession>
<dbReference type="OrthoDB" id="9811720at2"/>
<sequence length="410" mass="42541">MTPPPAPARPLLRRLTALGPAMGRIAQTEALRAGLGAGIGIAIAALLVTLLPDPRGTGIYLIAPLGATAVLAFGLPNSPMAQPWSAVAGNTIAATAALIVAHLTDPPLTQGMAVGAAVIAMSSLRALHPPGAAIALFVSLEAEAGHPPDLWFPLMPVAVMTGALVALAVLYNRLTGRVYPLRRLAPPAAPAPGSDRPSNLDTAALEGLLDRFNQSSNLGAADLGRMLAEAEELVAETRFGATRCDEVMTRVLLTVTPMTRLVQIAQLMGFHDLKSLPVVERGKLRGMIFQGPVLRALSEGRPGLRARDLARPVVPVAPDLPVGVLLARLSSSHEQAVPVTEAGAPEGRLLGLITRTDVLMLMFHRVRLPNAPQPPEVTSPETTSPEAPAGPPPTQPGAKDAPAPDTASAR</sequence>
<dbReference type="InterPro" id="IPR007065">
    <property type="entry name" value="HPP"/>
</dbReference>
<gene>
    <name evidence="5" type="ORF">SAMN05421795_104152</name>
</gene>
<dbReference type="InterPro" id="IPR000644">
    <property type="entry name" value="CBS_dom"/>
</dbReference>
<proteinExistence type="predicted"/>
<dbReference type="CDD" id="cd02205">
    <property type="entry name" value="CBS_pair_SF"/>
    <property type="match status" value="1"/>
</dbReference>
<dbReference type="Proteomes" id="UP000186098">
    <property type="component" value="Unassembled WGS sequence"/>
</dbReference>
<keyword evidence="3" id="KW-0472">Membrane</keyword>
<dbReference type="AlphaFoldDB" id="A0A1N7LUZ9"/>